<keyword evidence="2 3" id="KW-0040">ANK repeat</keyword>
<feature type="repeat" description="ANK" evidence="3">
    <location>
        <begin position="145"/>
        <end position="177"/>
    </location>
</feature>
<dbReference type="GO" id="GO:0006396">
    <property type="term" value="P:RNA processing"/>
    <property type="evidence" value="ECO:0007669"/>
    <property type="project" value="TreeGrafter"/>
</dbReference>
<dbReference type="GO" id="GO:0004540">
    <property type="term" value="F:RNA nuclease activity"/>
    <property type="evidence" value="ECO:0007669"/>
    <property type="project" value="TreeGrafter"/>
</dbReference>
<keyword evidence="6" id="KW-1185">Reference proteome</keyword>
<feature type="domain" description="SOCS box" evidence="4">
    <location>
        <begin position="514"/>
        <end position="563"/>
    </location>
</feature>
<dbReference type="SUPFAM" id="SSF48403">
    <property type="entry name" value="Ankyrin repeat"/>
    <property type="match status" value="2"/>
</dbReference>
<evidence type="ECO:0000256" key="2">
    <source>
        <dbReference type="ARBA" id="ARBA00023043"/>
    </source>
</evidence>
<evidence type="ECO:0000256" key="3">
    <source>
        <dbReference type="PROSITE-ProRule" id="PRU00023"/>
    </source>
</evidence>
<dbReference type="Proteomes" id="UP001208570">
    <property type="component" value="Unassembled WGS sequence"/>
</dbReference>
<evidence type="ECO:0000313" key="5">
    <source>
        <dbReference type="EMBL" id="KAK2152726.1"/>
    </source>
</evidence>
<feature type="repeat" description="ANK" evidence="3">
    <location>
        <begin position="254"/>
        <end position="282"/>
    </location>
</feature>
<dbReference type="SMART" id="SM00248">
    <property type="entry name" value="ANK"/>
    <property type="match status" value="12"/>
</dbReference>
<keyword evidence="1" id="KW-0677">Repeat</keyword>
<accession>A0AAD9N2L5</accession>
<evidence type="ECO:0000259" key="4">
    <source>
        <dbReference type="PROSITE" id="PS50225"/>
    </source>
</evidence>
<comment type="caution">
    <text evidence="5">The sequence shown here is derived from an EMBL/GenBank/DDBJ whole genome shotgun (WGS) entry which is preliminary data.</text>
</comment>
<dbReference type="GO" id="GO:0003723">
    <property type="term" value="F:RNA binding"/>
    <property type="evidence" value="ECO:0007669"/>
    <property type="project" value="TreeGrafter"/>
</dbReference>
<evidence type="ECO:0000256" key="1">
    <source>
        <dbReference type="ARBA" id="ARBA00022737"/>
    </source>
</evidence>
<dbReference type="PROSITE" id="PS50297">
    <property type="entry name" value="ANK_REP_REGION"/>
    <property type="match status" value="3"/>
</dbReference>
<proteinExistence type="predicted"/>
<name>A0AAD9N2L5_9ANNE</name>
<dbReference type="AlphaFoldDB" id="A0AAD9N2L5"/>
<protein>
    <recommendedName>
        <fullName evidence="4">SOCS box domain-containing protein</fullName>
    </recommendedName>
</protein>
<dbReference type="Pfam" id="PF12796">
    <property type="entry name" value="Ank_2"/>
    <property type="match status" value="3"/>
</dbReference>
<dbReference type="EMBL" id="JAODUP010000320">
    <property type="protein sequence ID" value="KAK2152726.1"/>
    <property type="molecule type" value="Genomic_DNA"/>
</dbReference>
<dbReference type="InterPro" id="IPR036770">
    <property type="entry name" value="Ankyrin_rpt-contain_sf"/>
</dbReference>
<feature type="repeat" description="ANK" evidence="3">
    <location>
        <begin position="283"/>
        <end position="315"/>
    </location>
</feature>
<dbReference type="PROSITE" id="PS50088">
    <property type="entry name" value="ANK_REPEAT"/>
    <property type="match status" value="8"/>
</dbReference>
<dbReference type="PANTHER" id="PTHR24141">
    <property type="entry name" value="2-5A-DEPENDENT RIBONUCLEASE"/>
    <property type="match status" value="1"/>
</dbReference>
<feature type="repeat" description="ANK" evidence="3">
    <location>
        <begin position="383"/>
        <end position="415"/>
    </location>
</feature>
<dbReference type="SMART" id="SM00969">
    <property type="entry name" value="SOCS_box"/>
    <property type="match status" value="1"/>
</dbReference>
<dbReference type="PRINTS" id="PR01415">
    <property type="entry name" value="ANKYRIN"/>
</dbReference>
<organism evidence="5 6">
    <name type="scientific">Paralvinella palmiformis</name>
    <dbReference type="NCBI Taxonomy" id="53620"/>
    <lineage>
        <taxon>Eukaryota</taxon>
        <taxon>Metazoa</taxon>
        <taxon>Spiralia</taxon>
        <taxon>Lophotrochozoa</taxon>
        <taxon>Annelida</taxon>
        <taxon>Polychaeta</taxon>
        <taxon>Sedentaria</taxon>
        <taxon>Canalipalpata</taxon>
        <taxon>Terebellida</taxon>
        <taxon>Terebelliformia</taxon>
        <taxon>Alvinellidae</taxon>
        <taxon>Paralvinella</taxon>
    </lineage>
</organism>
<sequence>MGKSILVLYTSSNLVSDDKDCDTCANNLEHPISPSEHDVDKLLAELAPMIDSGRCRCLTSDGGAAWRLTTRQRVNILHLVCTYGPVGLIDDLLEAGCDPNEPTPATGTTPLHYLCRSESIPSDEAVAAVDKLLGRGVDVNSVDRRRNGALHLAINNRNSQLAMLLIDRGSCLDVVNDRGETPLLISTGQSMEQVVMELCQMGADPNTKDDNMMLALNVAIYKYNKKMVVALLDNPRVDVDQLGVCKNGHVMTPPLLLAASCGYDEAVELLLDKGAAVDCVDEYDNSPLILAACVDDLDTVRLLLAHNADANLAHPDGYGPLHFAAWEGHSDICRLLMEAGGAPVNGTTNDGSTPLALACHDDYTDTVELLLDHGADVNIRNDDGQAAIHYCAYNGNLNLVTLLLGRGADPDVENRLGVTPLWNAVYAAAPAVVRLLIQCNVRLDVPSKGVEQAAERPFLIFDQPRTPLYVACTKNPSLVRVLVLAGVRLERETWLLAGNIPEELAVDCELYDWLMRQATRPPSLLRITREVLRRLIGINPHDKVQGLQLPREMKDFLVLKSFPGDL</sequence>
<reference evidence="5" key="1">
    <citation type="journal article" date="2023" name="Mol. Biol. Evol.">
        <title>Third-Generation Sequencing Reveals the Adaptive Role of the Epigenome in Three Deep-Sea Polychaetes.</title>
        <authorList>
            <person name="Perez M."/>
            <person name="Aroh O."/>
            <person name="Sun Y."/>
            <person name="Lan Y."/>
            <person name="Juniper S.K."/>
            <person name="Young C.R."/>
            <person name="Angers B."/>
            <person name="Qian P.Y."/>
        </authorList>
    </citation>
    <scope>NUCLEOTIDE SEQUENCE</scope>
    <source>
        <strain evidence="5">P08H-3</strain>
    </source>
</reference>
<dbReference type="Gene3D" id="1.25.40.20">
    <property type="entry name" value="Ankyrin repeat-containing domain"/>
    <property type="match status" value="4"/>
</dbReference>
<dbReference type="PANTHER" id="PTHR24141:SF1">
    <property type="entry name" value="2-5A-DEPENDENT RIBONUCLEASE"/>
    <property type="match status" value="1"/>
</dbReference>
<gene>
    <name evidence="5" type="ORF">LSH36_320g00000</name>
</gene>
<feature type="repeat" description="ANK" evidence="3">
    <location>
        <begin position="316"/>
        <end position="340"/>
    </location>
</feature>
<dbReference type="PROSITE" id="PS50225">
    <property type="entry name" value="SOCS"/>
    <property type="match status" value="1"/>
</dbReference>
<dbReference type="Gene3D" id="1.10.750.20">
    <property type="entry name" value="SOCS box"/>
    <property type="match status" value="1"/>
</dbReference>
<feature type="repeat" description="ANK" evidence="3">
    <location>
        <begin position="106"/>
        <end position="144"/>
    </location>
</feature>
<evidence type="ECO:0000313" key="6">
    <source>
        <dbReference type="Proteomes" id="UP001208570"/>
    </source>
</evidence>
<dbReference type="InterPro" id="IPR002110">
    <property type="entry name" value="Ankyrin_rpt"/>
</dbReference>
<dbReference type="InterPro" id="IPR001496">
    <property type="entry name" value="SOCS_box"/>
</dbReference>
<feature type="repeat" description="ANK" evidence="3">
    <location>
        <begin position="178"/>
        <end position="210"/>
    </location>
</feature>
<feature type="repeat" description="ANK" evidence="3">
    <location>
        <begin position="350"/>
        <end position="382"/>
    </location>
</feature>